<evidence type="ECO:0000313" key="1">
    <source>
        <dbReference type="EMBL" id="BBB92266.1"/>
    </source>
</evidence>
<evidence type="ECO:0000313" key="2">
    <source>
        <dbReference type="Proteomes" id="UP000276437"/>
    </source>
</evidence>
<protein>
    <submittedName>
        <fullName evidence="1">Uncharacterized protein</fullName>
    </submittedName>
</protein>
<name>A0A348AMG8_9FIRM</name>
<dbReference type="Proteomes" id="UP000276437">
    <property type="component" value="Chromosome"/>
</dbReference>
<dbReference type="InterPro" id="IPR048909">
    <property type="entry name" value="Bflower_3"/>
</dbReference>
<gene>
    <name evidence="1" type="ORF">MAMMFC1_02951</name>
</gene>
<dbReference type="Pfam" id="PF21786">
    <property type="entry name" value="Bflower_3"/>
    <property type="match status" value="1"/>
</dbReference>
<dbReference type="EMBL" id="AP018449">
    <property type="protein sequence ID" value="BBB92266.1"/>
    <property type="molecule type" value="Genomic_DNA"/>
</dbReference>
<keyword evidence="2" id="KW-1185">Reference proteome</keyword>
<dbReference type="AlphaFoldDB" id="A0A348AMG8"/>
<proteinExistence type="predicted"/>
<dbReference type="KEGG" id="mana:MAMMFC1_02951"/>
<reference evidence="1 2" key="1">
    <citation type="journal article" date="2018" name="Int. J. Syst. Evol. Microbiol.">
        <title>Methylomusa anaerophila gen. nov., sp. nov., an anaerobic methanol-utilizing bacterium isolated from a microbial fuel cell.</title>
        <authorList>
            <person name="Amano N."/>
            <person name="Yamamuro A."/>
            <person name="Miyahara M."/>
            <person name="Kouzuma A."/>
            <person name="Abe T."/>
            <person name="Watanabe K."/>
        </authorList>
    </citation>
    <scope>NUCLEOTIDE SEQUENCE [LARGE SCALE GENOMIC DNA]</scope>
    <source>
        <strain evidence="1 2">MMFC1</strain>
    </source>
</reference>
<dbReference type="OrthoDB" id="1683331at2"/>
<dbReference type="RefSeq" id="WP_126309179.1">
    <property type="nucleotide sequence ID" value="NZ_AP018449.1"/>
</dbReference>
<organism evidence="1 2">
    <name type="scientific">Methylomusa anaerophila</name>
    <dbReference type="NCBI Taxonomy" id="1930071"/>
    <lineage>
        <taxon>Bacteria</taxon>
        <taxon>Bacillati</taxon>
        <taxon>Bacillota</taxon>
        <taxon>Negativicutes</taxon>
        <taxon>Selenomonadales</taxon>
        <taxon>Sporomusaceae</taxon>
        <taxon>Methylomusa</taxon>
    </lineage>
</organism>
<sequence length="104" mass="11267">MHSYIREPLTGKPLAYWDGEYVRNPHGEVLVSIDGNYVREGVDGRQVLANLDGVFIREGVAGGRVIAHIDRDLIRTGSSGGNVLFLIDSGVTDMEKCALAVAII</sequence>
<accession>A0A348AMG8</accession>